<dbReference type="AlphaFoldDB" id="A0A8S3PVY7"/>
<dbReference type="OrthoDB" id="6052698at2759"/>
<comment type="caution">
    <text evidence="1">The sequence shown here is derived from an EMBL/GenBank/DDBJ whole genome shotgun (WGS) entry which is preliminary data.</text>
</comment>
<evidence type="ECO:0000313" key="1">
    <source>
        <dbReference type="EMBL" id="CAG2188118.1"/>
    </source>
</evidence>
<evidence type="ECO:0000313" key="2">
    <source>
        <dbReference type="Proteomes" id="UP000683360"/>
    </source>
</evidence>
<organism evidence="1 2">
    <name type="scientific">Mytilus edulis</name>
    <name type="common">Blue mussel</name>
    <dbReference type="NCBI Taxonomy" id="6550"/>
    <lineage>
        <taxon>Eukaryota</taxon>
        <taxon>Metazoa</taxon>
        <taxon>Spiralia</taxon>
        <taxon>Lophotrochozoa</taxon>
        <taxon>Mollusca</taxon>
        <taxon>Bivalvia</taxon>
        <taxon>Autobranchia</taxon>
        <taxon>Pteriomorphia</taxon>
        <taxon>Mytilida</taxon>
        <taxon>Mytiloidea</taxon>
        <taxon>Mytilidae</taxon>
        <taxon>Mytilinae</taxon>
        <taxon>Mytilus</taxon>
    </lineage>
</organism>
<proteinExistence type="predicted"/>
<dbReference type="Gene3D" id="2.120.10.30">
    <property type="entry name" value="TolB, C-terminal domain"/>
    <property type="match status" value="1"/>
</dbReference>
<accession>A0A8S3PVY7</accession>
<protein>
    <submittedName>
        <fullName evidence="1">Uncharacterized protein</fullName>
    </submittedName>
</protein>
<gene>
    <name evidence="1" type="ORF">MEDL_3556</name>
</gene>
<name>A0A8S3PVY7_MYTED</name>
<dbReference type="SUPFAM" id="SSF63829">
    <property type="entry name" value="Calcium-dependent phosphotriesterase"/>
    <property type="match status" value="1"/>
</dbReference>
<dbReference type="InterPro" id="IPR011042">
    <property type="entry name" value="6-blade_b-propeller_TolB-like"/>
</dbReference>
<dbReference type="Proteomes" id="UP000683360">
    <property type="component" value="Unassembled WGS sequence"/>
</dbReference>
<reference evidence="1" key="1">
    <citation type="submission" date="2021-03" db="EMBL/GenBank/DDBJ databases">
        <authorList>
            <person name="Bekaert M."/>
        </authorList>
    </citation>
    <scope>NUCLEOTIDE SEQUENCE</scope>
</reference>
<dbReference type="EMBL" id="CAJPWZ010000197">
    <property type="protein sequence ID" value="CAG2188118.1"/>
    <property type="molecule type" value="Genomic_DNA"/>
</dbReference>
<sequence length="273" mass="30567">MDGIQHNVYCIRAYDAHAYIIVEGRSYIYKYNRQGKLINKICTPNIPSGMVKLSDGSLLATFPEEQKLLHYSYGIWHSFLDVSFSPMDLAEIDDVTVVVCGHRNGGSGQSNGIVGFLSRQGQLLKTIYQKNDHTIIQISTAIAVNKKLGTIAICNGDRVTILFSNGEICSVYKGSFPLRFVVFGDSQRHEFKPAAICCHRNGNFLISDYQDGYVHVIDPQGLFKGILTCSQGTGNGLPGLISIDDFGYLWVEDIQHKCIKTFTFSFYENYFSR</sequence>
<keyword evidence="2" id="KW-1185">Reference proteome</keyword>